<proteinExistence type="predicted"/>
<dbReference type="EMBL" id="CP053832">
    <property type="protein sequence ID" value="QKF85184.1"/>
    <property type="molecule type" value="Genomic_DNA"/>
</dbReference>
<evidence type="ECO:0000313" key="3">
    <source>
        <dbReference type="EMBL" id="MCZ6162127.1"/>
    </source>
</evidence>
<dbReference type="EMBL" id="JAPXGP010000005">
    <property type="protein sequence ID" value="MCZ6162127.1"/>
    <property type="molecule type" value="Genomic_DNA"/>
</dbReference>
<evidence type="ECO:0000313" key="6">
    <source>
        <dbReference type="Proteomes" id="UP000234639"/>
    </source>
</evidence>
<accession>A0A2I1N8N2</accession>
<dbReference type="EMBL" id="PKHU01000007">
    <property type="protein sequence ID" value="PKZ28736.1"/>
    <property type="molecule type" value="Genomic_DNA"/>
</dbReference>
<dbReference type="AlphaFoldDB" id="A0A2I1N8N2"/>
<dbReference type="Proteomes" id="UP001075461">
    <property type="component" value="Unassembled WGS sequence"/>
</dbReference>
<dbReference type="Proteomes" id="UP001075225">
    <property type="component" value="Unassembled WGS sequence"/>
</dbReference>
<reference evidence="4 6" key="1">
    <citation type="submission" date="2017-12" db="EMBL/GenBank/DDBJ databases">
        <title>Phylogenetic diversity of female urinary microbiome.</title>
        <authorList>
            <person name="Thomas-White K."/>
            <person name="Wolfe A.J."/>
        </authorList>
    </citation>
    <scope>NUCLEOTIDE SEQUENCE [LARGE SCALE GENOMIC DNA]</scope>
    <source>
        <strain evidence="4 6">UMB0112</strain>
    </source>
</reference>
<organism evidence="4 6">
    <name type="scientific">Campylobacter ureolyticus</name>
    <dbReference type="NCBI Taxonomy" id="827"/>
    <lineage>
        <taxon>Bacteria</taxon>
        <taxon>Pseudomonadati</taxon>
        <taxon>Campylobacterota</taxon>
        <taxon>Epsilonproteobacteria</taxon>
        <taxon>Campylobacterales</taxon>
        <taxon>Campylobacteraceae</taxon>
        <taxon>Campylobacter</taxon>
    </lineage>
</organism>
<protein>
    <submittedName>
        <fullName evidence="4">Uncharacterized protein</fullName>
    </submittedName>
</protein>
<keyword evidence="1" id="KW-1133">Transmembrane helix</keyword>
<evidence type="ECO:0000256" key="1">
    <source>
        <dbReference type="SAM" id="Phobius"/>
    </source>
</evidence>
<dbReference type="OrthoDB" id="5363549at2"/>
<reference evidence="2" key="3">
    <citation type="submission" date="2022-12" db="EMBL/GenBank/DDBJ databases">
        <title>Species Delineation and Comparative Genomics within the Campylobacter ureolyticus Complex.</title>
        <authorList>
            <person name="Maki J."/>
            <person name="Howard M."/>
            <person name="Connelly S."/>
            <person name="Hardy D.J."/>
            <person name="Cameron A."/>
        </authorList>
    </citation>
    <scope>NUCLEOTIDE SEQUENCE</scope>
    <source>
        <strain evidence="3">URMC_786</strain>
        <strain evidence="2">URMC_787</strain>
    </source>
</reference>
<dbReference type="Proteomes" id="UP000509722">
    <property type="component" value="Chromosome"/>
</dbReference>
<feature type="transmembrane region" description="Helical" evidence="1">
    <location>
        <begin position="6"/>
        <end position="24"/>
    </location>
</feature>
<keyword evidence="1" id="KW-0472">Membrane</keyword>
<evidence type="ECO:0000313" key="4">
    <source>
        <dbReference type="EMBL" id="PKZ28736.1"/>
    </source>
</evidence>
<evidence type="ECO:0000313" key="5">
    <source>
        <dbReference type="EMBL" id="QKF85184.1"/>
    </source>
</evidence>
<gene>
    <name evidence="5" type="ORF">CURT_1767</name>
    <name evidence="4" type="ORF">CYJ41_07605</name>
    <name evidence="2" type="ORF">O6B32_08155</name>
    <name evidence="3" type="ORF">O6B92_07240</name>
</gene>
<sequence>MDANSIIILGLCVVLFIVLILLYVKDSQTNKKFDRYDHIVNDNMNEIFILKKEVAKLKEELEMFDIGILADELDKQIDDKIEPVIKSLQNIDKLVNK</sequence>
<dbReference type="Proteomes" id="UP000234639">
    <property type="component" value="Unassembled WGS sequence"/>
</dbReference>
<reference evidence="5 7" key="2">
    <citation type="submission" date="2020-05" db="EMBL/GenBank/DDBJ databases">
        <title>Complete genome sequencing of Campylobacter and Arcobacter type strains.</title>
        <authorList>
            <person name="Miller W.G."/>
            <person name="Yee E."/>
        </authorList>
    </citation>
    <scope>NUCLEOTIDE SEQUENCE [LARGE SCALE GENOMIC DNA]</scope>
    <source>
        <strain evidence="5 7">LMG 6451</strain>
    </source>
</reference>
<keyword evidence="1" id="KW-0812">Transmembrane</keyword>
<evidence type="ECO:0000313" key="2">
    <source>
        <dbReference type="EMBL" id="MCZ6160452.1"/>
    </source>
</evidence>
<dbReference type="GeneID" id="77176676"/>
<evidence type="ECO:0000313" key="7">
    <source>
        <dbReference type="Proteomes" id="UP000509722"/>
    </source>
</evidence>
<name>A0A2I1N8N2_9BACT</name>
<dbReference type="EMBL" id="JAPXGO010000008">
    <property type="protein sequence ID" value="MCZ6160452.1"/>
    <property type="molecule type" value="Genomic_DNA"/>
</dbReference>
<dbReference type="RefSeq" id="WP_016646332.1">
    <property type="nucleotide sequence ID" value="NZ_CABMOL010000019.1"/>
</dbReference>